<feature type="compositionally biased region" description="Basic and acidic residues" evidence="1">
    <location>
        <begin position="97"/>
        <end position="115"/>
    </location>
</feature>
<feature type="region of interest" description="Disordered" evidence="1">
    <location>
        <begin position="70"/>
        <end position="115"/>
    </location>
</feature>
<evidence type="ECO:0000256" key="1">
    <source>
        <dbReference type="SAM" id="MobiDB-lite"/>
    </source>
</evidence>
<dbReference type="EMBL" id="JAODUP010000681">
    <property type="protein sequence ID" value="KAK2145448.1"/>
    <property type="molecule type" value="Genomic_DNA"/>
</dbReference>
<dbReference type="Proteomes" id="UP001208570">
    <property type="component" value="Unassembled WGS sequence"/>
</dbReference>
<keyword evidence="3" id="KW-1185">Reference proteome</keyword>
<gene>
    <name evidence="2" type="ORF">LSH36_681g02046</name>
</gene>
<comment type="caution">
    <text evidence="2">The sequence shown here is derived from an EMBL/GenBank/DDBJ whole genome shotgun (WGS) entry which is preliminary data.</text>
</comment>
<evidence type="ECO:0000313" key="2">
    <source>
        <dbReference type="EMBL" id="KAK2145448.1"/>
    </source>
</evidence>
<dbReference type="AlphaFoldDB" id="A0AAD9MVA9"/>
<reference evidence="2" key="1">
    <citation type="journal article" date="2023" name="Mol. Biol. Evol.">
        <title>Third-Generation Sequencing Reveals the Adaptive Role of the Epigenome in Three Deep-Sea Polychaetes.</title>
        <authorList>
            <person name="Perez M."/>
            <person name="Aroh O."/>
            <person name="Sun Y."/>
            <person name="Lan Y."/>
            <person name="Juniper S.K."/>
            <person name="Young C.R."/>
            <person name="Angers B."/>
            <person name="Qian P.Y."/>
        </authorList>
    </citation>
    <scope>NUCLEOTIDE SEQUENCE</scope>
    <source>
        <strain evidence="2">P08H-3</strain>
    </source>
</reference>
<organism evidence="2 3">
    <name type="scientific">Paralvinella palmiformis</name>
    <dbReference type="NCBI Taxonomy" id="53620"/>
    <lineage>
        <taxon>Eukaryota</taxon>
        <taxon>Metazoa</taxon>
        <taxon>Spiralia</taxon>
        <taxon>Lophotrochozoa</taxon>
        <taxon>Annelida</taxon>
        <taxon>Polychaeta</taxon>
        <taxon>Sedentaria</taxon>
        <taxon>Canalipalpata</taxon>
        <taxon>Terebellida</taxon>
        <taxon>Terebelliformia</taxon>
        <taxon>Alvinellidae</taxon>
        <taxon>Paralvinella</taxon>
    </lineage>
</organism>
<evidence type="ECO:0000313" key="3">
    <source>
        <dbReference type="Proteomes" id="UP001208570"/>
    </source>
</evidence>
<name>A0AAD9MVA9_9ANNE</name>
<accession>A0AAD9MVA9</accession>
<proteinExistence type="predicted"/>
<sequence>MREKKMLDAAVTRDFPTVITYKMPSTWMERWSHLPENGHRLERWSHLSDSNNHRLNGKLNMAYEEPLGFHGMTSSRRSDEYLSIPRPQLRPTTSEQTTDRQRQDQYKEHWAWTMQ</sequence>
<protein>
    <submittedName>
        <fullName evidence="2">Uncharacterized protein</fullName>
    </submittedName>
</protein>